<evidence type="ECO:0000256" key="1">
    <source>
        <dbReference type="ARBA" id="ARBA00004651"/>
    </source>
</evidence>
<dbReference type="PANTHER" id="PTHR30269">
    <property type="entry name" value="TRANSMEMBRANE PROTEIN YFCA"/>
    <property type="match status" value="1"/>
</dbReference>
<feature type="transmembrane region" description="Helical" evidence="8">
    <location>
        <begin position="137"/>
        <end position="158"/>
    </location>
</feature>
<dbReference type="AlphaFoldDB" id="A0A0P1IPX2"/>
<feature type="transmembrane region" description="Helical" evidence="8">
    <location>
        <begin position="12"/>
        <end position="37"/>
    </location>
</feature>
<dbReference type="RefSeq" id="WP_058283615.1">
    <property type="nucleotide sequence ID" value="NZ_CYUD01000015.1"/>
</dbReference>
<dbReference type="Pfam" id="PF01925">
    <property type="entry name" value="TauE"/>
    <property type="match status" value="1"/>
</dbReference>
<evidence type="ECO:0000256" key="2">
    <source>
        <dbReference type="ARBA" id="ARBA00009142"/>
    </source>
</evidence>
<feature type="transmembrane region" description="Helical" evidence="8">
    <location>
        <begin position="205"/>
        <end position="224"/>
    </location>
</feature>
<keyword evidence="5 8" id="KW-0812">Transmembrane</keyword>
<feature type="transmembrane region" description="Helical" evidence="8">
    <location>
        <begin position="178"/>
        <end position="198"/>
    </location>
</feature>
<keyword evidence="4 8" id="KW-1003">Cell membrane</keyword>
<keyword evidence="7 8" id="KW-0472">Membrane</keyword>
<comment type="subcellular location">
    <subcellularLocation>
        <location evidence="1 8">Cell membrane</location>
        <topology evidence="1 8">Multi-pass membrane protein</topology>
    </subcellularLocation>
</comment>
<evidence type="ECO:0000313" key="9">
    <source>
        <dbReference type="EMBL" id="CUK16442.1"/>
    </source>
</evidence>
<dbReference type="InterPro" id="IPR052017">
    <property type="entry name" value="TSUP"/>
</dbReference>
<gene>
    <name evidence="9" type="ORF">RUE5091_03994</name>
</gene>
<keyword evidence="3" id="KW-0813">Transport</keyword>
<name>A0A0P1IPX2_9RHOB</name>
<comment type="similarity">
    <text evidence="2 8">Belongs to the 4-toluene sulfonate uptake permease (TSUP) (TC 2.A.102) family.</text>
</comment>
<keyword evidence="6 8" id="KW-1133">Transmembrane helix</keyword>
<reference evidence="10" key="1">
    <citation type="submission" date="2015-09" db="EMBL/GenBank/DDBJ databases">
        <authorList>
            <person name="Rodrigo-Torres L."/>
            <person name="Arahal D.R."/>
        </authorList>
    </citation>
    <scope>NUCLEOTIDE SEQUENCE [LARGE SCALE GENOMIC DNA]</scope>
    <source>
        <strain evidence="10">CECT 5091</strain>
    </source>
</reference>
<protein>
    <recommendedName>
        <fullName evidence="8">Probable membrane transporter protein</fullName>
    </recommendedName>
</protein>
<dbReference type="EMBL" id="CYUD01000015">
    <property type="protein sequence ID" value="CUK16442.1"/>
    <property type="molecule type" value="Genomic_DNA"/>
</dbReference>
<keyword evidence="10" id="KW-1185">Reference proteome</keyword>
<dbReference type="Proteomes" id="UP000051260">
    <property type="component" value="Unassembled WGS sequence"/>
</dbReference>
<evidence type="ECO:0000256" key="3">
    <source>
        <dbReference type="ARBA" id="ARBA00022448"/>
    </source>
</evidence>
<evidence type="ECO:0000256" key="4">
    <source>
        <dbReference type="ARBA" id="ARBA00022475"/>
    </source>
</evidence>
<evidence type="ECO:0000256" key="6">
    <source>
        <dbReference type="ARBA" id="ARBA00022989"/>
    </source>
</evidence>
<proteinExistence type="inferred from homology"/>
<accession>A0A0P1IPX2</accession>
<sequence length="254" mass="26572">MTLFSLLSPQDLLFAAAVAFLAGWVKGMVGFAMPMILVSGLSMFLPPDLAIAGLILPTLATNGVQALREGVPAAVSAIKQFRIFLMVGFVFLLLGAQVVSTVPASTFLLMIGFPVTVFALFQVLGMQLTLSEPSARVEMGIGAIAGFVGGMSGIWGPPTVAYLTALNTPKAVQMRVQGVIYGLGAVALMLAHLGSGILRAETVPFSAALIAPAMFGMWAGLQLQSRIDQALFRKVTLLVLLVAGVNLLRRGLLG</sequence>
<feature type="transmembrane region" description="Helical" evidence="8">
    <location>
        <begin position="106"/>
        <end position="125"/>
    </location>
</feature>
<dbReference type="OrthoDB" id="9800873at2"/>
<evidence type="ECO:0000313" key="10">
    <source>
        <dbReference type="Proteomes" id="UP000051260"/>
    </source>
</evidence>
<feature type="transmembrane region" description="Helical" evidence="8">
    <location>
        <begin position="80"/>
        <end position="100"/>
    </location>
</feature>
<organism evidence="9 10">
    <name type="scientific">Ruegeria denitrificans</name>
    <dbReference type="NCBI Taxonomy" id="1715692"/>
    <lineage>
        <taxon>Bacteria</taxon>
        <taxon>Pseudomonadati</taxon>
        <taxon>Pseudomonadota</taxon>
        <taxon>Alphaproteobacteria</taxon>
        <taxon>Rhodobacterales</taxon>
        <taxon>Roseobacteraceae</taxon>
        <taxon>Ruegeria</taxon>
    </lineage>
</organism>
<dbReference type="STRING" id="1715692.RUE5091_03994"/>
<dbReference type="InterPro" id="IPR002781">
    <property type="entry name" value="TM_pro_TauE-like"/>
</dbReference>
<evidence type="ECO:0000256" key="5">
    <source>
        <dbReference type="ARBA" id="ARBA00022692"/>
    </source>
</evidence>
<feature type="transmembrane region" description="Helical" evidence="8">
    <location>
        <begin position="230"/>
        <end position="248"/>
    </location>
</feature>
<dbReference type="PANTHER" id="PTHR30269:SF32">
    <property type="entry name" value="MEMBRANE TRANSPORTER PROTEIN-RELATED"/>
    <property type="match status" value="1"/>
</dbReference>
<evidence type="ECO:0000256" key="7">
    <source>
        <dbReference type="ARBA" id="ARBA00023136"/>
    </source>
</evidence>
<dbReference type="GO" id="GO:0005886">
    <property type="term" value="C:plasma membrane"/>
    <property type="evidence" value="ECO:0007669"/>
    <property type="project" value="UniProtKB-SubCell"/>
</dbReference>
<evidence type="ECO:0000256" key="8">
    <source>
        <dbReference type="RuleBase" id="RU363041"/>
    </source>
</evidence>
<feature type="transmembrane region" description="Helical" evidence="8">
    <location>
        <begin position="49"/>
        <end position="68"/>
    </location>
</feature>